<gene>
    <name evidence="1" type="ORF">NUW58_g7218</name>
</gene>
<keyword evidence="2" id="KW-1185">Reference proteome</keyword>
<sequence>MALQNFTAIPRDVTVANGVAVHQDWTAIPEQLDAFSTQALRNLFYAISFEATAESIELYNKTIVDNAVAMLSEVKGLTTFAVYQPVSRQYLQASKDRGSNVLSLDPEVDGPFIAGIILSMWENAEDDAAVLEFSRVSHQQIREHTKALGLYKEFIYLGDSAQGQLPLGSYANGAVVPKLEMIREKYDPECFLKQYLHRGFPLA</sequence>
<dbReference type="Proteomes" id="UP001143856">
    <property type="component" value="Unassembled WGS sequence"/>
</dbReference>
<proteinExistence type="predicted"/>
<evidence type="ECO:0000313" key="2">
    <source>
        <dbReference type="Proteomes" id="UP001143856"/>
    </source>
</evidence>
<name>A0ACC1NKB2_9PEZI</name>
<dbReference type="EMBL" id="JAPDGR010001818">
    <property type="protein sequence ID" value="KAJ2979375.1"/>
    <property type="molecule type" value="Genomic_DNA"/>
</dbReference>
<accession>A0ACC1NKB2</accession>
<comment type="caution">
    <text evidence="1">The sequence shown here is derived from an EMBL/GenBank/DDBJ whole genome shotgun (WGS) entry which is preliminary data.</text>
</comment>
<reference evidence="1" key="1">
    <citation type="submission" date="2022-10" db="EMBL/GenBank/DDBJ databases">
        <title>Genome Sequence of Xylaria curta.</title>
        <authorList>
            <person name="Buettner E."/>
        </authorList>
    </citation>
    <scope>NUCLEOTIDE SEQUENCE</scope>
    <source>
        <strain evidence="1">Babe10</strain>
    </source>
</reference>
<evidence type="ECO:0000313" key="1">
    <source>
        <dbReference type="EMBL" id="KAJ2979375.1"/>
    </source>
</evidence>
<organism evidence="1 2">
    <name type="scientific">Xylaria curta</name>
    <dbReference type="NCBI Taxonomy" id="42375"/>
    <lineage>
        <taxon>Eukaryota</taxon>
        <taxon>Fungi</taxon>
        <taxon>Dikarya</taxon>
        <taxon>Ascomycota</taxon>
        <taxon>Pezizomycotina</taxon>
        <taxon>Sordariomycetes</taxon>
        <taxon>Xylariomycetidae</taxon>
        <taxon>Xylariales</taxon>
        <taxon>Xylariaceae</taxon>
        <taxon>Xylaria</taxon>
    </lineage>
</organism>
<protein>
    <submittedName>
        <fullName evidence="1">Uncharacterized protein</fullName>
    </submittedName>
</protein>